<accession>A0A0D0IVK3</accession>
<dbReference type="SUPFAM" id="SSF52540">
    <property type="entry name" value="P-loop containing nucleoside triphosphate hydrolases"/>
    <property type="match status" value="1"/>
</dbReference>
<dbReference type="AlphaFoldDB" id="A0A0D0IVK3"/>
<dbReference type="InterPro" id="IPR027417">
    <property type="entry name" value="P-loop_NTPase"/>
</dbReference>
<protein>
    <submittedName>
        <fullName evidence="1">ATPase</fullName>
    </submittedName>
</protein>
<comment type="caution">
    <text evidence="1">The sequence shown here is derived from an EMBL/GenBank/DDBJ whole genome shotgun (WGS) entry which is preliminary data.</text>
</comment>
<dbReference type="RefSeq" id="WP_042518222.1">
    <property type="nucleotide sequence ID" value="NZ_JXQK01000043.1"/>
</dbReference>
<dbReference type="STRING" id="1602171.ST44_03890"/>
<gene>
    <name evidence="1" type="ORF">ST44_03890</name>
</gene>
<organism evidence="1 2">
    <name type="scientific">Prevotella pectinovora</name>
    <dbReference type="NCBI Taxonomy" id="1602169"/>
    <lineage>
        <taxon>Bacteria</taxon>
        <taxon>Pseudomonadati</taxon>
        <taxon>Bacteroidota</taxon>
        <taxon>Bacteroidia</taxon>
        <taxon>Bacteroidales</taxon>
        <taxon>Prevotellaceae</taxon>
        <taxon>Prevotella</taxon>
    </lineage>
</organism>
<sequence>MLQNNPFLTEGYLSPEYFCDRVEETALLTRHLTNGCNVALIAPRRMGKSGLIYNCFNEEKIRNNYHCIYIDIYETKNLNEFVYVMGKGILRELRSQGRKVWESFLNIMQSLKSTITFDINGNPEWNVGLGDIASPDITLDEIFEYLNHADKPCIVAIDEFQTIASYPEKTVEAALRKRIQNCHNAKFVFSGSKRHMMALMFASESRPFYNSSSIMGLEPINKEAYFDFANHHLSKINRSISHKAFEWIYQSFDGITWYIQYILNMLYTYAISESTITTEDAKSVMTAILSHHRFVYESLLFQLSPKQKQVLLAIANERNATGVTSQAFLQKYKLGSSTVQGAIKVLTERDFISYDNDSYQVSDRFFREWIIKRF</sequence>
<dbReference type="PANTHER" id="PTHR34301">
    <property type="entry name" value="DNA-BINDING PROTEIN-RELATED"/>
    <property type="match status" value="1"/>
</dbReference>
<dbReference type="Proteomes" id="UP000032046">
    <property type="component" value="Unassembled WGS sequence"/>
</dbReference>
<name>A0A0D0IVK3_9BACT</name>
<evidence type="ECO:0000313" key="2">
    <source>
        <dbReference type="Proteomes" id="UP000032046"/>
    </source>
</evidence>
<dbReference type="EMBL" id="JXQK01000043">
    <property type="protein sequence ID" value="KIP63398.1"/>
    <property type="molecule type" value="Genomic_DNA"/>
</dbReference>
<dbReference type="PANTHER" id="PTHR34301:SF8">
    <property type="entry name" value="ATPASE DOMAIN-CONTAINING PROTEIN"/>
    <property type="match status" value="1"/>
</dbReference>
<proteinExistence type="predicted"/>
<dbReference type="Gene3D" id="3.40.50.300">
    <property type="entry name" value="P-loop containing nucleotide triphosphate hydrolases"/>
    <property type="match status" value="1"/>
</dbReference>
<keyword evidence="2" id="KW-1185">Reference proteome</keyword>
<evidence type="ECO:0000313" key="1">
    <source>
        <dbReference type="EMBL" id="KIP63398.1"/>
    </source>
</evidence>
<reference evidence="1 2" key="1">
    <citation type="submission" date="2015-01" db="EMBL/GenBank/DDBJ databases">
        <title>Comparative genomics of non-oral Prevotella species.</title>
        <authorList>
            <person name="Accetto T."/>
            <person name="Nograsek B."/>
            <person name="Avgustin G."/>
        </authorList>
    </citation>
    <scope>NUCLEOTIDE SEQUENCE [LARGE SCALE GENOMIC DNA]</scope>
    <source>
        <strain evidence="1 2">P5-119</strain>
    </source>
</reference>